<evidence type="ECO:0000313" key="3">
    <source>
        <dbReference type="EMBL" id="MCL7042896.1"/>
    </source>
</evidence>
<dbReference type="AlphaFoldDB" id="A0AA41VKE3"/>
<feature type="signal peptide" evidence="1">
    <location>
        <begin position="1"/>
        <end position="25"/>
    </location>
</feature>
<comment type="caution">
    <text evidence="3">The sequence shown here is derived from an EMBL/GenBank/DDBJ whole genome shotgun (WGS) entry which is preliminary data.</text>
</comment>
<gene>
    <name evidence="3" type="ORF">MKW94_002157</name>
</gene>
<reference evidence="3" key="1">
    <citation type="submission" date="2022-03" db="EMBL/GenBank/DDBJ databases">
        <title>A functionally conserved STORR gene fusion in Papaver species that diverged 16.8 million years ago.</title>
        <authorList>
            <person name="Catania T."/>
        </authorList>
    </citation>
    <scope>NUCLEOTIDE SEQUENCE</scope>
    <source>
        <strain evidence="3">S-191538</strain>
    </source>
</reference>
<keyword evidence="4" id="KW-1185">Reference proteome</keyword>
<accession>A0AA41VKE3</accession>
<feature type="domain" description="Bifunctional inhibitor/plant lipid transfer protein/seed storage helical" evidence="2">
    <location>
        <begin position="14"/>
        <end position="103"/>
    </location>
</feature>
<feature type="chain" id="PRO_5041223481" description="Bifunctional inhibitor/plant lipid transfer protein/seed storage helical domain-containing protein" evidence="1">
    <location>
        <begin position="26"/>
        <end position="110"/>
    </location>
</feature>
<dbReference type="CDD" id="cd04660">
    <property type="entry name" value="nsLTP_like"/>
    <property type="match status" value="1"/>
</dbReference>
<dbReference type="SUPFAM" id="SSF47699">
    <property type="entry name" value="Bifunctional inhibitor/lipid-transfer protein/seed storage 2S albumin"/>
    <property type="match status" value="1"/>
</dbReference>
<evidence type="ECO:0000313" key="4">
    <source>
        <dbReference type="Proteomes" id="UP001177140"/>
    </source>
</evidence>
<name>A0AA41VKE3_PAPNU</name>
<dbReference type="PANTHER" id="PTHR33286:SF1">
    <property type="entry name" value="OS01G0800600 PROTEIN"/>
    <property type="match status" value="1"/>
</dbReference>
<evidence type="ECO:0000259" key="2">
    <source>
        <dbReference type="Pfam" id="PF14368"/>
    </source>
</evidence>
<dbReference type="InterPro" id="IPR044741">
    <property type="entry name" value="NsLTP-like"/>
</dbReference>
<proteinExistence type="predicted"/>
<dbReference type="InterPro" id="IPR016140">
    <property type="entry name" value="Bifunc_inhib/LTP/seed_store"/>
</dbReference>
<dbReference type="Gene3D" id="1.10.110.10">
    <property type="entry name" value="Plant lipid-transfer and hydrophobic proteins"/>
    <property type="match status" value="1"/>
</dbReference>
<dbReference type="PANTHER" id="PTHR33286">
    <property type="entry name" value="BIFUNCTIONAL INHIBITOR/LIPID-TRANSFER PROTEIN/SEED STORAGE 2S ALBUMIN SUPERFAMILY PROTEIN"/>
    <property type="match status" value="1"/>
</dbReference>
<keyword evidence="1" id="KW-0732">Signal</keyword>
<dbReference type="InterPro" id="IPR036312">
    <property type="entry name" value="Bifun_inhib/LTP/seed_sf"/>
</dbReference>
<organism evidence="3 4">
    <name type="scientific">Papaver nudicaule</name>
    <name type="common">Iceland poppy</name>
    <dbReference type="NCBI Taxonomy" id="74823"/>
    <lineage>
        <taxon>Eukaryota</taxon>
        <taxon>Viridiplantae</taxon>
        <taxon>Streptophyta</taxon>
        <taxon>Embryophyta</taxon>
        <taxon>Tracheophyta</taxon>
        <taxon>Spermatophyta</taxon>
        <taxon>Magnoliopsida</taxon>
        <taxon>Ranunculales</taxon>
        <taxon>Papaveraceae</taxon>
        <taxon>Papaveroideae</taxon>
        <taxon>Papaver</taxon>
    </lineage>
</organism>
<dbReference type="Pfam" id="PF14368">
    <property type="entry name" value="LTP_2"/>
    <property type="match status" value="1"/>
</dbReference>
<dbReference type="EMBL" id="JAJJMA010240746">
    <property type="protein sequence ID" value="MCL7042896.1"/>
    <property type="molecule type" value="Genomic_DNA"/>
</dbReference>
<evidence type="ECO:0000256" key="1">
    <source>
        <dbReference type="SAM" id="SignalP"/>
    </source>
</evidence>
<dbReference type="Proteomes" id="UP001177140">
    <property type="component" value="Unassembled WGS sequence"/>
</dbReference>
<protein>
    <recommendedName>
        <fullName evidence="2">Bifunctional inhibitor/plant lipid transfer protein/seed storage helical domain-containing protein</fullName>
    </recommendedName>
</protein>
<sequence length="110" mass="12214">MKNIFLLSVFLVLLVGVLNSSTGNAQPGCEDEFKSLVDLCGKFVLKEGPKIRPSIRCCRLVREVDVNCICMSVTKEIEKRISLDKVFYVAASCHRQIPHMKKCGVIKIGG</sequence>